<evidence type="ECO:0000313" key="3">
    <source>
        <dbReference type="Proteomes" id="UP000652231"/>
    </source>
</evidence>
<sequence>MLTSFFGKSKPVNYVLVAAFMALFFLGHYFKSTETIESFSEIAFQVGMLLIFLLTMLLVDFISRKNKLTYNNTYLIVVFGIFITTIPASFLNAKVLVAHFFILLALRRMISLRSQKDVQKKLFDAALWISLASCFYFWSFLFVIFLFGSIVALVGRNFKNYVIPFVGMATVIILSNVYTLLVQNTFYSPLDWIEIPGFDFTSYNQFSLLLPASVFFTVMLWLSGHFLFKRKVKNKKQKTKNFQLYSLTLIALAIVIFTPHKNGSELAFSAMPFAVLTTNYLETKEEKGFKELLLWLLVLLPFLILFIQ</sequence>
<dbReference type="EMBL" id="BMGK01000001">
    <property type="protein sequence ID" value="GGD79988.1"/>
    <property type="molecule type" value="Genomic_DNA"/>
</dbReference>
<proteinExistence type="predicted"/>
<dbReference type="Pfam" id="PF19992">
    <property type="entry name" value="DUF6427"/>
    <property type="match status" value="1"/>
</dbReference>
<comment type="caution">
    <text evidence="2">The sequence shown here is derived from an EMBL/GenBank/DDBJ whole genome shotgun (WGS) entry which is preliminary data.</text>
</comment>
<feature type="transmembrane region" description="Helical" evidence="1">
    <location>
        <begin position="74"/>
        <end position="106"/>
    </location>
</feature>
<dbReference type="Proteomes" id="UP000652231">
    <property type="component" value="Unassembled WGS sequence"/>
</dbReference>
<keyword evidence="1" id="KW-0812">Transmembrane</keyword>
<keyword evidence="3" id="KW-1185">Reference proteome</keyword>
<organism evidence="2 3">
    <name type="scientific">Planktosalinus lacus</name>
    <dbReference type="NCBI Taxonomy" id="1526573"/>
    <lineage>
        <taxon>Bacteria</taxon>
        <taxon>Pseudomonadati</taxon>
        <taxon>Bacteroidota</taxon>
        <taxon>Flavobacteriia</taxon>
        <taxon>Flavobacteriales</taxon>
        <taxon>Flavobacteriaceae</taxon>
        <taxon>Planktosalinus</taxon>
    </lineage>
</organism>
<dbReference type="AlphaFoldDB" id="A0A8J2Y4H2"/>
<name>A0A8J2Y4H2_9FLAO</name>
<keyword evidence="1" id="KW-1133">Transmembrane helix</keyword>
<feature type="transmembrane region" description="Helical" evidence="1">
    <location>
        <begin position="42"/>
        <end position="62"/>
    </location>
</feature>
<feature type="transmembrane region" description="Helical" evidence="1">
    <location>
        <begin position="161"/>
        <end position="182"/>
    </location>
</feature>
<feature type="transmembrane region" description="Helical" evidence="1">
    <location>
        <begin position="126"/>
        <end position="154"/>
    </location>
</feature>
<protein>
    <submittedName>
        <fullName evidence="2">Uncharacterized protein</fullName>
    </submittedName>
</protein>
<gene>
    <name evidence="2" type="ORF">GCM10011312_00390</name>
</gene>
<feature type="transmembrane region" description="Helical" evidence="1">
    <location>
        <begin position="202"/>
        <end position="222"/>
    </location>
</feature>
<reference evidence="2" key="2">
    <citation type="submission" date="2020-09" db="EMBL/GenBank/DDBJ databases">
        <authorList>
            <person name="Sun Q."/>
            <person name="Zhou Y."/>
        </authorList>
    </citation>
    <scope>NUCLEOTIDE SEQUENCE</scope>
    <source>
        <strain evidence="2">CGMCC 1.12924</strain>
    </source>
</reference>
<feature type="transmembrane region" description="Helical" evidence="1">
    <location>
        <begin position="12"/>
        <end position="30"/>
    </location>
</feature>
<accession>A0A8J2Y4H2</accession>
<reference evidence="2" key="1">
    <citation type="journal article" date="2014" name="Int. J. Syst. Evol. Microbiol.">
        <title>Complete genome sequence of Corynebacterium casei LMG S-19264T (=DSM 44701T), isolated from a smear-ripened cheese.</title>
        <authorList>
            <consortium name="US DOE Joint Genome Institute (JGI-PGF)"/>
            <person name="Walter F."/>
            <person name="Albersmeier A."/>
            <person name="Kalinowski J."/>
            <person name="Ruckert C."/>
        </authorList>
    </citation>
    <scope>NUCLEOTIDE SEQUENCE</scope>
    <source>
        <strain evidence="2">CGMCC 1.12924</strain>
    </source>
</reference>
<feature type="transmembrane region" description="Helical" evidence="1">
    <location>
        <begin position="289"/>
        <end position="307"/>
    </location>
</feature>
<evidence type="ECO:0000256" key="1">
    <source>
        <dbReference type="SAM" id="Phobius"/>
    </source>
</evidence>
<feature type="transmembrane region" description="Helical" evidence="1">
    <location>
        <begin position="242"/>
        <end position="260"/>
    </location>
</feature>
<dbReference type="RefSeq" id="WP_188438297.1">
    <property type="nucleotide sequence ID" value="NZ_BMGK01000001.1"/>
</dbReference>
<keyword evidence="1" id="KW-0472">Membrane</keyword>
<evidence type="ECO:0000313" key="2">
    <source>
        <dbReference type="EMBL" id="GGD79988.1"/>
    </source>
</evidence>
<dbReference type="InterPro" id="IPR045625">
    <property type="entry name" value="DUF6427"/>
</dbReference>